<comment type="subcellular location">
    <subcellularLocation>
        <location evidence="3">Cytoplasm</location>
    </subcellularLocation>
</comment>
<dbReference type="GO" id="GO:0008745">
    <property type="term" value="F:N-acetylmuramoyl-L-alanine amidase activity"/>
    <property type="evidence" value="ECO:0007669"/>
    <property type="project" value="UniProtKB-EC"/>
</dbReference>
<comment type="similarity">
    <text evidence="4">Belongs to the N-acetylmuramoyl-L-alanine amidase 2 family.</text>
</comment>
<comment type="catalytic activity">
    <reaction evidence="1">
        <text>Hydrolyzes the link between N-acetylmuramoyl residues and L-amino acid residues in certain cell-wall glycopeptides.</text>
        <dbReference type="EC" id="3.5.1.28"/>
    </reaction>
</comment>
<dbReference type="AlphaFoldDB" id="Q0F1H2"/>
<dbReference type="InterPro" id="IPR002502">
    <property type="entry name" value="Amidase_domain"/>
</dbReference>
<dbReference type="Gene3D" id="3.40.80.10">
    <property type="entry name" value="Peptidoglycan recognition protein-like"/>
    <property type="match status" value="1"/>
</dbReference>
<dbReference type="eggNOG" id="COG3023">
    <property type="taxonomic scope" value="Bacteria"/>
</dbReference>
<dbReference type="InterPro" id="IPR051206">
    <property type="entry name" value="NAMLAA_amidase_2"/>
</dbReference>
<keyword evidence="10" id="KW-0961">Cell wall biogenesis/degradation</keyword>
<evidence type="ECO:0000256" key="2">
    <source>
        <dbReference type="ARBA" id="ARBA00001947"/>
    </source>
</evidence>
<reference evidence="14 15" key="1">
    <citation type="submission" date="2006-09" db="EMBL/GenBank/DDBJ databases">
        <authorList>
            <person name="Emerson D."/>
            <person name="Ferriera S."/>
            <person name="Johnson J."/>
            <person name="Kravitz S."/>
            <person name="Halpern A."/>
            <person name="Remington K."/>
            <person name="Beeson K."/>
            <person name="Tran B."/>
            <person name="Rogers Y.-H."/>
            <person name="Friedman R."/>
            <person name="Venter J.C."/>
        </authorList>
    </citation>
    <scope>NUCLEOTIDE SEQUENCE [LARGE SCALE GENOMIC DNA]</scope>
    <source>
        <strain evidence="14 15">PV-1</strain>
    </source>
</reference>
<dbReference type="Pfam" id="PF01510">
    <property type="entry name" value="Amidase_2"/>
    <property type="match status" value="1"/>
</dbReference>
<keyword evidence="6" id="KW-0963">Cytoplasm</keyword>
<dbReference type="GO" id="GO:0009253">
    <property type="term" value="P:peptidoglycan catabolic process"/>
    <property type="evidence" value="ECO:0007669"/>
    <property type="project" value="InterPro"/>
</dbReference>
<evidence type="ECO:0000256" key="3">
    <source>
        <dbReference type="ARBA" id="ARBA00004496"/>
    </source>
</evidence>
<evidence type="ECO:0000256" key="1">
    <source>
        <dbReference type="ARBA" id="ARBA00001561"/>
    </source>
</evidence>
<sequence length="212" mass="24411">MTSGHFDGKACDNKASVLFGHDKQYRDPHDKRMRQLVSPHQNARPAGLGIELIVLHAISLPDGEFDMQYVEDLFMGRLDCGACPEFSELKGLAVSAHFVVDRKGEVTQFVGCEKRAWHAGVSQWQGRSQCNDFAIGIEIIGDERQSFTAAQYRETARLCRYLMRRYPLIRRENIVGHQDIAPGRKWDPGRQWDWHHFNRSLSHIRHDQLEVL</sequence>
<dbReference type="PANTHER" id="PTHR30417">
    <property type="entry name" value="N-ACETYLMURAMOYL-L-ALANINE AMIDASE AMID"/>
    <property type="match status" value="1"/>
</dbReference>
<dbReference type="Proteomes" id="UP000005297">
    <property type="component" value="Unassembled WGS sequence"/>
</dbReference>
<gene>
    <name evidence="14" type="ORF">SPV1_10821</name>
</gene>
<dbReference type="EMBL" id="AATS01000003">
    <property type="protein sequence ID" value="EAU55219.1"/>
    <property type="molecule type" value="Genomic_DNA"/>
</dbReference>
<comment type="cofactor">
    <cofactor evidence="2">
        <name>Zn(2+)</name>
        <dbReference type="ChEBI" id="CHEBI:29105"/>
    </cofactor>
</comment>
<proteinExistence type="inferred from homology"/>
<keyword evidence="15" id="KW-1185">Reference proteome</keyword>
<dbReference type="EC" id="3.5.1.28" evidence="5"/>
<evidence type="ECO:0000256" key="8">
    <source>
        <dbReference type="ARBA" id="ARBA00022801"/>
    </source>
</evidence>
<keyword evidence="7" id="KW-0479">Metal-binding</keyword>
<comment type="caution">
    <text evidence="14">The sequence shown here is derived from an EMBL/GenBank/DDBJ whole genome shotgun (WGS) entry which is preliminary data.</text>
</comment>
<keyword evidence="9" id="KW-0862">Zinc</keyword>
<dbReference type="SUPFAM" id="SSF55846">
    <property type="entry name" value="N-acetylmuramoyl-L-alanine amidase-like"/>
    <property type="match status" value="1"/>
</dbReference>
<dbReference type="CDD" id="cd06583">
    <property type="entry name" value="PGRP"/>
    <property type="match status" value="1"/>
</dbReference>
<evidence type="ECO:0000256" key="10">
    <source>
        <dbReference type="ARBA" id="ARBA00023316"/>
    </source>
</evidence>
<evidence type="ECO:0000256" key="12">
    <source>
        <dbReference type="ARBA" id="ARBA00042615"/>
    </source>
</evidence>
<organism evidence="14 15">
    <name type="scientific">Mariprofundus ferrooxydans PV-1</name>
    <dbReference type="NCBI Taxonomy" id="314345"/>
    <lineage>
        <taxon>Bacteria</taxon>
        <taxon>Pseudomonadati</taxon>
        <taxon>Pseudomonadota</taxon>
        <taxon>Candidatius Mariprofundia</taxon>
        <taxon>Mariprofundales</taxon>
        <taxon>Mariprofundaceae</taxon>
        <taxon>Mariprofundus</taxon>
    </lineage>
</organism>
<dbReference type="InParanoid" id="Q0F1H2"/>
<evidence type="ECO:0000256" key="11">
    <source>
        <dbReference type="ARBA" id="ARBA00039257"/>
    </source>
</evidence>
<evidence type="ECO:0000259" key="13">
    <source>
        <dbReference type="SMART" id="SM00644"/>
    </source>
</evidence>
<dbReference type="SMART" id="SM00644">
    <property type="entry name" value="Ami_2"/>
    <property type="match status" value="1"/>
</dbReference>
<keyword evidence="8" id="KW-0378">Hydrolase</keyword>
<dbReference type="GO" id="GO:0046872">
    <property type="term" value="F:metal ion binding"/>
    <property type="evidence" value="ECO:0007669"/>
    <property type="project" value="UniProtKB-KW"/>
</dbReference>
<protein>
    <recommendedName>
        <fullName evidence="11">1,6-anhydro-N-acetylmuramyl-L-alanine amidase AmpD</fullName>
        <ecNumber evidence="5">3.5.1.28</ecNumber>
    </recommendedName>
    <alternativeName>
        <fullName evidence="12">N-acetylmuramoyl-L-alanine amidase</fullName>
    </alternativeName>
</protein>
<evidence type="ECO:0000313" key="14">
    <source>
        <dbReference type="EMBL" id="EAU55219.1"/>
    </source>
</evidence>
<dbReference type="NCBIfam" id="NF008758">
    <property type="entry name" value="PRK11789.1"/>
    <property type="match status" value="1"/>
</dbReference>
<name>Q0F1H2_9PROT</name>
<dbReference type="HOGENOM" id="CLU_049290_1_0_0"/>
<accession>Q0F1H2</accession>
<dbReference type="OrthoDB" id="9794842at2"/>
<evidence type="ECO:0000256" key="5">
    <source>
        <dbReference type="ARBA" id="ARBA00011901"/>
    </source>
</evidence>
<evidence type="ECO:0000256" key="6">
    <source>
        <dbReference type="ARBA" id="ARBA00022490"/>
    </source>
</evidence>
<dbReference type="InterPro" id="IPR036505">
    <property type="entry name" value="Amidase/PGRP_sf"/>
</dbReference>
<evidence type="ECO:0000313" key="15">
    <source>
        <dbReference type="Proteomes" id="UP000005297"/>
    </source>
</evidence>
<dbReference type="STRING" id="314344.AL013_07655"/>
<dbReference type="GO" id="GO:0005737">
    <property type="term" value="C:cytoplasm"/>
    <property type="evidence" value="ECO:0007669"/>
    <property type="project" value="UniProtKB-SubCell"/>
</dbReference>
<evidence type="ECO:0000256" key="4">
    <source>
        <dbReference type="ARBA" id="ARBA00007553"/>
    </source>
</evidence>
<dbReference type="FunCoup" id="Q0F1H2">
    <property type="interactions" value="21"/>
</dbReference>
<dbReference type="GO" id="GO:0071555">
    <property type="term" value="P:cell wall organization"/>
    <property type="evidence" value="ECO:0007669"/>
    <property type="project" value="UniProtKB-KW"/>
</dbReference>
<evidence type="ECO:0000256" key="9">
    <source>
        <dbReference type="ARBA" id="ARBA00022833"/>
    </source>
</evidence>
<feature type="domain" description="N-acetylmuramoyl-L-alanine amidase" evidence="13">
    <location>
        <begin position="38"/>
        <end position="189"/>
    </location>
</feature>
<dbReference type="PANTHER" id="PTHR30417:SF4">
    <property type="entry name" value="1,6-ANHYDRO-N-ACETYLMURAMYL-L-ALANINE AMIDASE AMPD"/>
    <property type="match status" value="1"/>
</dbReference>
<evidence type="ECO:0000256" key="7">
    <source>
        <dbReference type="ARBA" id="ARBA00022723"/>
    </source>
</evidence>
<dbReference type="GO" id="GO:0009254">
    <property type="term" value="P:peptidoglycan turnover"/>
    <property type="evidence" value="ECO:0007669"/>
    <property type="project" value="TreeGrafter"/>
</dbReference>